<dbReference type="RefSeq" id="WP_235132348.1">
    <property type="nucleotide sequence ID" value="NZ_JACSGT010000002.1"/>
</dbReference>
<dbReference type="Proteomes" id="UP001430374">
    <property type="component" value="Unassembled WGS sequence"/>
</dbReference>
<reference evidence="2" key="1">
    <citation type="submission" date="2021-08" db="EMBL/GenBank/DDBJ databases">
        <title>Complete genome sequence of Chryseobacterium sp strain PS-8.</title>
        <authorList>
            <person name="Das S.K."/>
        </authorList>
    </citation>
    <scope>NUCLEOTIDE SEQUENCE</scope>
    <source>
        <strain evidence="2">PS-8</strain>
    </source>
</reference>
<keyword evidence="1" id="KW-0472">Membrane</keyword>
<name>A0ABS9C8W1_9FLAO</name>
<feature type="transmembrane region" description="Helical" evidence="1">
    <location>
        <begin position="97"/>
        <end position="117"/>
    </location>
</feature>
<proteinExistence type="predicted"/>
<gene>
    <name evidence="2" type="ORF">H9Q08_17070</name>
</gene>
<evidence type="ECO:0000313" key="2">
    <source>
        <dbReference type="EMBL" id="MCF2220999.1"/>
    </source>
</evidence>
<evidence type="ECO:0000256" key="1">
    <source>
        <dbReference type="SAM" id="Phobius"/>
    </source>
</evidence>
<evidence type="ECO:0000313" key="3">
    <source>
        <dbReference type="Proteomes" id="UP001430374"/>
    </source>
</evidence>
<feature type="transmembrane region" description="Helical" evidence="1">
    <location>
        <begin position="150"/>
        <end position="168"/>
    </location>
</feature>
<comment type="caution">
    <text evidence="2">The sequence shown here is derived from an EMBL/GenBank/DDBJ whole genome shotgun (WGS) entry which is preliminary data.</text>
</comment>
<feature type="transmembrane region" description="Helical" evidence="1">
    <location>
        <begin position="175"/>
        <end position="192"/>
    </location>
</feature>
<accession>A0ABS9C8W1</accession>
<dbReference type="EMBL" id="JACSGT010000002">
    <property type="protein sequence ID" value="MCF2220999.1"/>
    <property type="molecule type" value="Genomic_DNA"/>
</dbReference>
<feature type="transmembrane region" description="Helical" evidence="1">
    <location>
        <begin position="51"/>
        <end position="77"/>
    </location>
</feature>
<keyword evidence="1" id="KW-1133">Transmembrane helix</keyword>
<keyword evidence="1" id="KW-0812">Transmembrane</keyword>
<organism evidence="2 3">
    <name type="scientific">Chryseobacterium indicum</name>
    <dbReference type="NCBI Taxonomy" id="2766954"/>
    <lineage>
        <taxon>Bacteria</taxon>
        <taxon>Pseudomonadati</taxon>
        <taxon>Bacteroidota</taxon>
        <taxon>Flavobacteriia</taxon>
        <taxon>Flavobacteriales</taxon>
        <taxon>Weeksellaceae</taxon>
        <taxon>Chryseobacterium group</taxon>
        <taxon>Chryseobacterium</taxon>
    </lineage>
</organism>
<keyword evidence="3" id="KW-1185">Reference proteome</keyword>
<sequence length="264" mass="30691">MKIRNTLNSFISWLKNDYTKPSTNLENRSERKPEDEDSSENSYGNFFLAKWLLSLASLTFGGFIYLTFYMEHFGIAYEVLYFNLNDCTSVLYEKSVLLIYIVLISIGGIIPLFFFILKSKSIKNLGILSLSLAIILFVGIYLHISIHDLSSFIILIIFFIFSVYLFFFKNRDKGALLFMTFFVLFCAIYAKADAKNTEQRQPKFDIVIKDGDQSIKILSETDNTKYLIKKTNEYIFIMDRHANKINIYPSSSIQSISFTYKEKK</sequence>
<feature type="transmembrane region" description="Helical" evidence="1">
    <location>
        <begin position="124"/>
        <end position="144"/>
    </location>
</feature>
<protein>
    <submittedName>
        <fullName evidence="2">Uncharacterized protein</fullName>
    </submittedName>
</protein>